<evidence type="ECO:0000313" key="2">
    <source>
        <dbReference type="EMBL" id="MFL0195376.1"/>
    </source>
</evidence>
<dbReference type="Proteomes" id="UP001623660">
    <property type="component" value="Unassembled WGS sequence"/>
</dbReference>
<reference evidence="2 3" key="1">
    <citation type="submission" date="2024-11" db="EMBL/GenBank/DDBJ databases">
        <authorList>
            <person name="Heng Y.C."/>
            <person name="Lim A.C.H."/>
            <person name="Lee J.K.Y."/>
            <person name="Kittelmann S."/>
        </authorList>
    </citation>
    <scope>NUCLEOTIDE SEQUENCE [LARGE SCALE GENOMIC DNA]</scope>
    <source>
        <strain evidence="2 3">WILCCON 0269</strain>
    </source>
</reference>
<keyword evidence="3" id="KW-1185">Reference proteome</keyword>
<dbReference type="EMBL" id="JBJHZX010000008">
    <property type="protein sequence ID" value="MFL0195376.1"/>
    <property type="molecule type" value="Genomic_DNA"/>
</dbReference>
<keyword evidence="1" id="KW-0472">Membrane</keyword>
<proteinExistence type="predicted"/>
<organism evidence="2 3">
    <name type="scientific">Candidatus Clostridium eludens</name>
    <dbReference type="NCBI Taxonomy" id="3381663"/>
    <lineage>
        <taxon>Bacteria</taxon>
        <taxon>Bacillati</taxon>
        <taxon>Bacillota</taxon>
        <taxon>Clostridia</taxon>
        <taxon>Eubacteriales</taxon>
        <taxon>Clostridiaceae</taxon>
        <taxon>Clostridium</taxon>
    </lineage>
</organism>
<evidence type="ECO:0008006" key="4">
    <source>
        <dbReference type="Google" id="ProtNLM"/>
    </source>
</evidence>
<evidence type="ECO:0000313" key="3">
    <source>
        <dbReference type="Proteomes" id="UP001623660"/>
    </source>
</evidence>
<evidence type="ECO:0000256" key="1">
    <source>
        <dbReference type="SAM" id="Phobius"/>
    </source>
</evidence>
<dbReference type="RefSeq" id="WP_406791494.1">
    <property type="nucleotide sequence ID" value="NZ_JBJHZX010000008.1"/>
</dbReference>
<feature type="transmembrane region" description="Helical" evidence="1">
    <location>
        <begin position="31"/>
        <end position="52"/>
    </location>
</feature>
<protein>
    <recommendedName>
        <fullName evidence="4">DUF4234 domain-containing protein</fullName>
    </recommendedName>
</protein>
<gene>
    <name evidence="2" type="ORF">ACJDU8_07325</name>
</gene>
<comment type="caution">
    <text evidence="2">The sequence shown here is derived from an EMBL/GenBank/DDBJ whole genome shotgun (WGS) entry which is preliminary data.</text>
</comment>
<keyword evidence="1" id="KW-0812">Transmembrane</keyword>
<keyword evidence="1" id="KW-1133">Transmembrane helix</keyword>
<accession>A0ABW8SJ43</accession>
<feature type="transmembrane region" description="Helical" evidence="1">
    <location>
        <begin position="72"/>
        <end position="92"/>
    </location>
</feature>
<sequence>MENLNLSYVVKKKTEKLLDLKSKLDNKKSSLMLPYALTGMLVLYVTLFNQRYFNYASAAFNASNKKIYGLEFFDLTIFILALINIAVLWYSLNQYNKLKSSFQSLKQDIKKFIDNKLCNCSNCCNCKDEYVKFMESHKIDLIF</sequence>
<name>A0ABW8SJ43_9CLOT</name>